<feature type="transmembrane region" description="Helical" evidence="1">
    <location>
        <begin position="100"/>
        <end position="121"/>
    </location>
</feature>
<feature type="transmembrane region" description="Helical" evidence="1">
    <location>
        <begin position="40"/>
        <end position="59"/>
    </location>
</feature>
<feature type="transmembrane region" description="Helical" evidence="1">
    <location>
        <begin position="66"/>
        <end position="88"/>
    </location>
</feature>
<keyword evidence="3" id="KW-1185">Reference proteome</keyword>
<evidence type="ECO:0000313" key="2">
    <source>
        <dbReference type="EMBL" id="GGD63257.1"/>
    </source>
</evidence>
<accession>A0ABQ1RBV7</accession>
<evidence type="ECO:0000313" key="3">
    <source>
        <dbReference type="Proteomes" id="UP000614272"/>
    </source>
</evidence>
<proteinExistence type="predicted"/>
<reference evidence="3" key="1">
    <citation type="journal article" date="2019" name="Int. J. Syst. Evol. Microbiol.">
        <title>The Global Catalogue of Microorganisms (GCM) 10K type strain sequencing project: providing services to taxonomists for standard genome sequencing and annotation.</title>
        <authorList>
            <consortium name="The Broad Institute Genomics Platform"/>
            <consortium name="The Broad Institute Genome Sequencing Center for Infectious Disease"/>
            <person name="Wu L."/>
            <person name="Ma J."/>
        </authorList>
    </citation>
    <scope>NUCLEOTIDE SEQUENCE [LARGE SCALE GENOMIC DNA]</scope>
    <source>
        <strain evidence="3">CGMCC 1.12923</strain>
    </source>
</reference>
<keyword evidence="1" id="KW-0812">Transmembrane</keyword>
<name>A0ABQ1RBV7_9ALTE</name>
<keyword evidence="1" id="KW-1133">Transmembrane helix</keyword>
<keyword evidence="1" id="KW-0472">Membrane</keyword>
<dbReference type="RefSeq" id="WP_099034251.1">
    <property type="nucleotide sequence ID" value="NZ_BMGJ01000006.1"/>
</dbReference>
<evidence type="ECO:0000256" key="1">
    <source>
        <dbReference type="SAM" id="Phobius"/>
    </source>
</evidence>
<comment type="caution">
    <text evidence="2">The sequence shown here is derived from an EMBL/GenBank/DDBJ whole genome shotgun (WGS) entry which is preliminary data.</text>
</comment>
<dbReference type="EMBL" id="BMGJ01000006">
    <property type="protein sequence ID" value="GGD63257.1"/>
    <property type="molecule type" value="Genomic_DNA"/>
</dbReference>
<protein>
    <submittedName>
        <fullName evidence="2">Uncharacterized protein</fullName>
    </submittedName>
</protein>
<organism evidence="2 3">
    <name type="scientific">Lacimicrobium alkaliphilum</name>
    <dbReference type="NCBI Taxonomy" id="1526571"/>
    <lineage>
        <taxon>Bacteria</taxon>
        <taxon>Pseudomonadati</taxon>
        <taxon>Pseudomonadota</taxon>
        <taxon>Gammaproteobacteria</taxon>
        <taxon>Alteromonadales</taxon>
        <taxon>Alteromonadaceae</taxon>
        <taxon>Lacimicrobium</taxon>
    </lineage>
</organism>
<dbReference type="Proteomes" id="UP000614272">
    <property type="component" value="Unassembled WGS sequence"/>
</dbReference>
<feature type="transmembrane region" description="Helical" evidence="1">
    <location>
        <begin position="12"/>
        <end position="28"/>
    </location>
</feature>
<sequence>MEVSALRLNLLRGMYLLIAVGLGLTIWPEILFPSGSQADVHTVVSALLGALGMMCLLGLRYPLKMLPLLIFEFLWKLIWVVAFAYRMWLDTGLDSYAAETLFACVIGLVLVPIVLPWGYVFERYIKAKSEPWIIR</sequence>
<gene>
    <name evidence="2" type="ORF">GCM10011357_18170</name>
</gene>